<evidence type="ECO:0000256" key="5">
    <source>
        <dbReference type="ARBA" id="ARBA00023242"/>
    </source>
</evidence>
<dbReference type="InterPro" id="IPR055359">
    <property type="entry name" value="Nip7_N_euk"/>
</dbReference>
<comment type="subunit">
    <text evidence="6">Interacts with pre-ribosome complex.</text>
</comment>
<dbReference type="InterPro" id="IPR016686">
    <property type="entry name" value="Ribosomal_synth_fac_NIP7"/>
</dbReference>
<organism evidence="8 9">
    <name type="scientific">Vairimorpha apis BRL 01</name>
    <dbReference type="NCBI Taxonomy" id="1037528"/>
    <lineage>
        <taxon>Eukaryota</taxon>
        <taxon>Fungi</taxon>
        <taxon>Fungi incertae sedis</taxon>
        <taxon>Microsporidia</taxon>
        <taxon>Nosematidae</taxon>
        <taxon>Vairimorpha</taxon>
    </lineage>
</organism>
<keyword evidence="5 6" id="KW-0539">Nucleus</keyword>
<dbReference type="GO" id="GO:0005730">
    <property type="term" value="C:nucleolus"/>
    <property type="evidence" value="ECO:0007669"/>
    <property type="project" value="UniProtKB-SubCell"/>
</dbReference>
<dbReference type="CDD" id="cd21146">
    <property type="entry name" value="Nip7_N_euk"/>
    <property type="match status" value="1"/>
</dbReference>
<dbReference type="AlphaFoldDB" id="T0KZL0"/>
<dbReference type="OrthoDB" id="27490at2759"/>
<evidence type="ECO:0000256" key="2">
    <source>
        <dbReference type="ARBA" id="ARBA00009895"/>
    </source>
</evidence>
<name>T0KZL0_9MICR</name>
<dbReference type="Gene3D" id="3.10.450.220">
    <property type="match status" value="1"/>
</dbReference>
<dbReference type="VEuPathDB" id="MicrosporidiaDB:NAPIS_ORF01683"/>
<comment type="subcellular location">
    <subcellularLocation>
        <location evidence="1">Nucleus</location>
        <location evidence="1">Nucleolus</location>
    </subcellularLocation>
</comment>
<accession>T0KZL0</accession>
<feature type="domain" description="PUA" evidence="7">
    <location>
        <begin position="91"/>
        <end position="167"/>
    </location>
</feature>
<evidence type="ECO:0000313" key="8">
    <source>
        <dbReference type="EMBL" id="EQB60742.1"/>
    </source>
</evidence>
<dbReference type="EMBL" id="KE647242">
    <property type="protein sequence ID" value="EQB60742.1"/>
    <property type="molecule type" value="Genomic_DNA"/>
</dbReference>
<keyword evidence="9" id="KW-1185">Reference proteome</keyword>
<evidence type="ECO:0000256" key="6">
    <source>
        <dbReference type="PIRNR" id="PIRNR017190"/>
    </source>
</evidence>
<dbReference type="PIRSF" id="PIRSF017190">
    <property type="entry name" value="Rbsml_synth_fac_NIP7"/>
    <property type="match status" value="1"/>
</dbReference>
<dbReference type="SMART" id="SM00359">
    <property type="entry name" value="PUA"/>
    <property type="match status" value="1"/>
</dbReference>
<dbReference type="Pfam" id="PF03657">
    <property type="entry name" value="UPF0113"/>
    <property type="match status" value="1"/>
</dbReference>
<evidence type="ECO:0000256" key="3">
    <source>
        <dbReference type="ARBA" id="ARBA00022517"/>
    </source>
</evidence>
<dbReference type="SUPFAM" id="SSF88697">
    <property type="entry name" value="PUA domain-like"/>
    <property type="match status" value="1"/>
</dbReference>
<keyword evidence="4 6" id="KW-0694">RNA-binding</keyword>
<gene>
    <name evidence="8" type="ORF">NAPIS_ORF01683</name>
</gene>
<keyword evidence="3 6" id="KW-0690">Ribosome biogenesis</keyword>
<dbReference type="InterPro" id="IPR040598">
    <property type="entry name" value="NIP7_N"/>
</dbReference>
<dbReference type="Proteomes" id="UP000053780">
    <property type="component" value="Unassembled WGS sequence"/>
</dbReference>
<dbReference type="InterPro" id="IPR005155">
    <property type="entry name" value="UPF0113_PUA"/>
</dbReference>
<evidence type="ECO:0000256" key="1">
    <source>
        <dbReference type="ARBA" id="ARBA00004604"/>
    </source>
</evidence>
<dbReference type="Gene3D" id="2.30.130.10">
    <property type="entry name" value="PUA domain"/>
    <property type="match status" value="1"/>
</dbReference>
<dbReference type="InterPro" id="IPR015947">
    <property type="entry name" value="PUA-like_sf"/>
</dbReference>
<evidence type="ECO:0000256" key="4">
    <source>
        <dbReference type="ARBA" id="ARBA00022884"/>
    </source>
</evidence>
<dbReference type="HOGENOM" id="CLU_097217_0_0_1"/>
<dbReference type="InterPro" id="IPR036974">
    <property type="entry name" value="PUA_sf"/>
</dbReference>
<dbReference type="CDD" id="cd21151">
    <property type="entry name" value="PUA_Nip7-like"/>
    <property type="match status" value="1"/>
</dbReference>
<dbReference type="GO" id="GO:0042255">
    <property type="term" value="P:ribosome assembly"/>
    <property type="evidence" value="ECO:0007669"/>
    <property type="project" value="InterPro"/>
</dbReference>
<protein>
    <recommendedName>
        <fullName evidence="6">60S ribosome subunit biogenesis protein NIP7</fullName>
    </recommendedName>
</protein>
<dbReference type="InterPro" id="IPR002478">
    <property type="entry name" value="PUA"/>
</dbReference>
<comment type="function">
    <text evidence="6">Required for proper 27S pre-rRNA processing and 60S ribosome subunit assembly.</text>
</comment>
<dbReference type="PROSITE" id="PS50890">
    <property type="entry name" value="PUA"/>
    <property type="match status" value="1"/>
</dbReference>
<dbReference type="Pfam" id="PF17833">
    <property type="entry name" value="pre-PUA_NIP7"/>
    <property type="match status" value="1"/>
</dbReference>
<dbReference type="GO" id="GO:0003723">
    <property type="term" value="F:RNA binding"/>
    <property type="evidence" value="ECO:0007669"/>
    <property type="project" value="UniProtKB-KW"/>
</dbReference>
<proteinExistence type="inferred from homology"/>
<evidence type="ECO:0000313" key="9">
    <source>
        <dbReference type="Proteomes" id="UP000053780"/>
    </source>
</evidence>
<reference evidence="8 9" key="1">
    <citation type="journal article" date="2013" name="BMC Genomics">
        <title>Genome sequencing and comparative genomics of honey bee microsporidia, Nosema apis reveal novel insights into host-parasite interactions.</title>
        <authorList>
            <person name="Chen Yp."/>
            <person name="Pettis J.S."/>
            <person name="Zhao Y."/>
            <person name="Liu X."/>
            <person name="Tallon L.J."/>
            <person name="Sadzewicz L.D."/>
            <person name="Li R."/>
            <person name="Zheng H."/>
            <person name="Huang S."/>
            <person name="Zhang X."/>
            <person name="Hamilton M.C."/>
            <person name="Pernal S.F."/>
            <person name="Melathopoulos A.P."/>
            <person name="Yan X."/>
            <person name="Evans J.D."/>
        </authorList>
    </citation>
    <scope>NUCLEOTIDE SEQUENCE [LARGE SCALE GENOMIC DNA]</scope>
    <source>
        <strain evidence="8 9">BRL 01</strain>
    </source>
</reference>
<comment type="similarity">
    <text evidence="2 6">Belongs to the NIP7 family.</text>
</comment>
<dbReference type="SUPFAM" id="SSF88802">
    <property type="entry name" value="Pre-PUA domain"/>
    <property type="match status" value="1"/>
</dbReference>
<evidence type="ECO:0000259" key="7">
    <source>
        <dbReference type="SMART" id="SM00359"/>
    </source>
</evidence>
<sequence length="176" mass="20177">MRDLTLDELTKVQQKLKFYIGDNYTFLTKDKSLMLHNKRVLLINNYLLKHTSNIPKLDMVYCGTVIGKFTKNENFRISISCLHVLSQYAINKVWIKKSAEMNFVYGNNALKSHVHKMSDSVPINSGVFVYNQNDVCLGYGVSAIKPEKYADSKGYQLVVIRQGDTGEYIRNEQLIA</sequence>